<dbReference type="CDD" id="cd19535">
    <property type="entry name" value="Cyc_NRPS"/>
    <property type="match status" value="2"/>
</dbReference>
<dbReference type="FunFam" id="3.40.50.980:FF:000001">
    <property type="entry name" value="Non-ribosomal peptide synthetase"/>
    <property type="match status" value="1"/>
</dbReference>
<dbReference type="NCBIfam" id="NF003417">
    <property type="entry name" value="PRK04813.1"/>
    <property type="match status" value="3"/>
</dbReference>
<keyword evidence="6" id="KW-0436">Ligase</keyword>
<dbReference type="PROSITE" id="PS00012">
    <property type="entry name" value="PHOSPHOPANTETHEINE"/>
    <property type="match status" value="1"/>
</dbReference>
<evidence type="ECO:0000313" key="9">
    <source>
        <dbReference type="EMBL" id="NFA42928.1"/>
    </source>
</evidence>
<evidence type="ECO:0000256" key="7">
    <source>
        <dbReference type="ARBA" id="ARBA00023194"/>
    </source>
</evidence>
<evidence type="ECO:0000256" key="2">
    <source>
        <dbReference type="ARBA" id="ARBA00004924"/>
    </source>
</evidence>
<proteinExistence type="inferred from homology"/>
<dbReference type="GO" id="GO:0005737">
    <property type="term" value="C:cytoplasm"/>
    <property type="evidence" value="ECO:0007669"/>
    <property type="project" value="TreeGrafter"/>
</dbReference>
<dbReference type="InterPro" id="IPR029063">
    <property type="entry name" value="SAM-dependent_MTases_sf"/>
</dbReference>
<dbReference type="InterPro" id="IPR036736">
    <property type="entry name" value="ACP-like_sf"/>
</dbReference>
<keyword evidence="4" id="KW-0596">Phosphopantetheine</keyword>
<evidence type="ECO:0000256" key="4">
    <source>
        <dbReference type="ARBA" id="ARBA00022450"/>
    </source>
</evidence>
<dbReference type="InterPro" id="IPR042099">
    <property type="entry name" value="ANL_N_sf"/>
</dbReference>
<feature type="domain" description="Carrier" evidence="8">
    <location>
        <begin position="1069"/>
        <end position="1144"/>
    </location>
</feature>
<dbReference type="InterPro" id="IPR020459">
    <property type="entry name" value="AMP-binding"/>
</dbReference>
<evidence type="ECO:0000259" key="8">
    <source>
        <dbReference type="PROSITE" id="PS50075"/>
    </source>
</evidence>
<dbReference type="InterPro" id="IPR009081">
    <property type="entry name" value="PP-bd_ACP"/>
</dbReference>
<dbReference type="FunFam" id="3.30.559.30:FF:000006">
    <property type="entry name" value="Yersiniabactin polyketide/non-ribosomal peptide synthetase"/>
    <property type="match status" value="1"/>
</dbReference>
<accession>A0A6M0SPM1</accession>
<gene>
    <name evidence="9" type="ORF">EXM65_10160</name>
</gene>
<dbReference type="Proteomes" id="UP000472355">
    <property type="component" value="Unassembled WGS sequence"/>
</dbReference>
<dbReference type="InterPro" id="IPR025110">
    <property type="entry name" value="AMP-bd_C"/>
</dbReference>
<keyword evidence="7" id="KW-0045">Antibiotic biosynthesis</keyword>
<sequence length="2616" mass="302335">MCKYKSNKKITYDEMIELIKKVTSNVFDFVEDTNMLEIGVTSLQIMRIANRFKKMGYTINFTELVKEPYPRIWWNKLNNQEKIVREVIYKVKDNECNKEEFFELTDVQYAYWIGRKDTQPLGGVSCHAYFEFDCKEIDLKRLSEAWNQLQLKHVMLRACFGCDGKQRILEQPFSNKIRIYNFTEIDKEDGLKKQNELREELSHRCLRIEDGQVAELGVSIISDNTMKIHFDIDLLVADLQSLQIIFKDIEHLYNGKNLEVTERWDFKEYLTEESEFNLSEKELCKEYWKNNIPNMPLSPKVPLFKNPNSIFKHKITRRKKLLSPESWNILKTKAAIVHTTPAMLLLTAYAETIERWSVDPKFLINIPMYNRQAHSKEIENVISDFTNIMLLPVDCTENMTFLERVKNIQNMFYECVQYSDYSGIQLQRDLSRIHKGEKFIAPFVFSCNYGESLVNDDFVRTFGNLTYMITQTPQVWNDFQVYEMYSGLLLAWDTVDELFPKNMMNEMFEYFSNFIDWIIKNPDNWEKKNYEYDKLSNDNNQISNDISIQEDKCIHESFIKYAKTNGSKIAVVNSHSGEEFSYNNVLDNALRIATYLSNIGVKRGDFISISLPRGIEQIYSILGVVLIGASYVPVSIEQPFERRKSIYKKASIKYIITDSEHKTELKWPENTTVIDVNTMLDTQIENFDNQVSPKDCAYVIFTSGSTGKPKGVKISHGAAWNTINDIIKRYNINSEDAVLAISSFDFDLSVFDIFGLLSVGGRIVLVPESEKRNAFFWLKSIKNFNVTVWNSVPTLLNMLLIVAENNSNSIDPIRLSLISGDWIELDMPEKYYALTQDAKFIALGGATEASIWSNYFEVKLPIPDEWVSIPYGSALSNQVYRVCDTKGRDCPNWVPGELLIGGKGVADGYVGEIELTNKSFINQNEISWYKTGDIGRKWSDGTIEFLGRKDEQVKVRGHRIEIAEIEKALCKHCLINNAVVSTIGEEKENKYLVAFVVLNEKFKDIIKEIDKQGLDKFLMENIPEYMVPKRVEIVEELPLTANGKVDRKCLDLIANKSNKKISAIENNNLPQAEIEILISKVWKEIFGCENIYTNDDYFELGGDSLLATRMCTKLNEAFNVNIQIESIFKYHKFLDQSKYIDKLVKNKDFNKKEKVIQMVSNNEEKYLPFPMTDIQKAYWIGRKGIYSLGEVSTHYYFELEEENLDIVKLTDVWNKLIGHHDMMRAVVLEDGQNQKILKDVKYYDIEVFDLSNNSLNEVNTHIEKIRDKMGHQKLDETKWPLFEVKITNIPSNKSRIHISFDNIIYDGWSIFMILSQWNKLYINEGIDLNPLDVSFRDYIMSLEKIKESDLYKKDKKYWSERIKTLPPAPELPTIKNVDTSKSYGFSHMERNISSDMWNKIKERGKKYGITPSVILLTAYSEIICAYSKKPHYTLNLTRFNRLNLHEQIDEMVGDFTSLTLLSIHNRKGDTFADRCHNIQNQLSKDLAHPYICGVEVQREIAKQHGGSNGALMPVVFTSAIGLNNKKSYPDNWIGKRVYTCSETPQVWLDHQVIEDDDGIVLIWDAAKNLFPENMIKEMFERYNELMENLSNDDIKWDCTKNIIRIPESKAVIEANNTEQPISRDTLIDLFYKSVEQYYHEEAVVTSYKRLTYKDLFQKSKGVRDYLQTLNVRKGDKVLLIMEKGYEQIISVLGILMAGAVYVPIDPYYPKERIEYILSETKSKVAITQKKLKEDLSYISISNIVDIDEIDLCNTECCKNNEITVLPEDLAYIIYTSGSTGKPKGVMIDHKGAVNIIIDINKRFNVDKDRIFGLSSLTFDLSVYDIFGALSSGSCIILPDHEKIKDPVHWTEIMQNEKITIWNSVPQFMQMLIEYISCQQKEYKFNLRLSLLSGDWIPLDLPEKMKKHFRGIQVVSLGGATEASIWSNEYIINDIDKDWDSIPYGKPLTNQKFYILNEFFNNCPTWVSGKLYIGGVGLAKGYLNDAENTKTHFITHPENGEKIYFTGDLGRYLPDGNIEFLGREDSQVKVGGYRIELGEIEHALSSVNGIKQAIVTTIGDKSSNQHLIANIILDKGNSDDLKNIISSDYDLPIFNSEDFIRKSEIEKLCENIKIKSEKLSSYFEYSEGLSISLMCRILEEIGVFKKEIYSLEEIMCETGINEKFSGLIKNWHKILVKEKIAIENENIFHIKKDMLKKQLLLFEDDIGKINQINIEFKSLFKSLQDFFLHDISGYIDILLDNKKMAELFIEDDNFFNSEKVGQLNPLQKDFENILINVVLDILESNKDNKVKFLEIGSRTNELASSIDKKLGNYNCEYIYTDESQYILDKKKQKNLAHVAYSKLNINNSMINQGYSNSSSHVIVANNSLHRSKNIYKTLHYMGEVIKSGGILLILEPVKNSNLALSTVGLYEEGFSNYEDFRKESMLPILSKEEWESILCECNFDVKSISIENMNSVYEQCVFIAYNKNIQTNINLDDIKDMLKEKLPNYMIPNIYVETSSFPLNSNGKIDRKKIKELNKNNTEIFNKEVVLPKTEIQHSIYSAWKKILKCESLSVTNNFFEVGGDSISAIQCVNLLKNNYNIEISLKDLFESSSIKELESKVNIIEEDEVFVEKGMI</sequence>
<evidence type="ECO:0000313" key="10">
    <source>
        <dbReference type="Proteomes" id="UP000472355"/>
    </source>
</evidence>
<dbReference type="PANTHER" id="PTHR45527">
    <property type="entry name" value="NONRIBOSOMAL PEPTIDE SYNTHETASE"/>
    <property type="match status" value="1"/>
</dbReference>
<dbReference type="InterPro" id="IPR001242">
    <property type="entry name" value="Condensation_dom"/>
</dbReference>
<protein>
    <submittedName>
        <fullName evidence="9">Amino acid adenylation domain-containing protein</fullName>
    </submittedName>
</protein>
<dbReference type="GO" id="GO:0008610">
    <property type="term" value="P:lipid biosynthetic process"/>
    <property type="evidence" value="ECO:0007669"/>
    <property type="project" value="UniProtKB-ARBA"/>
</dbReference>
<dbReference type="GO" id="GO:0044550">
    <property type="term" value="P:secondary metabolite biosynthetic process"/>
    <property type="evidence" value="ECO:0007669"/>
    <property type="project" value="TreeGrafter"/>
</dbReference>
<evidence type="ECO:0000256" key="6">
    <source>
        <dbReference type="ARBA" id="ARBA00022598"/>
    </source>
</evidence>
<comment type="similarity">
    <text evidence="3">Belongs to the ATP-dependent AMP-binding enzyme family.</text>
</comment>
<dbReference type="SUPFAM" id="SSF56801">
    <property type="entry name" value="Acetyl-CoA synthetase-like"/>
    <property type="match status" value="2"/>
</dbReference>
<comment type="caution">
    <text evidence="9">The sequence shown here is derived from an EMBL/GenBank/DDBJ whole genome shotgun (WGS) entry which is preliminary data.</text>
</comment>
<keyword evidence="5" id="KW-0597">Phosphoprotein</keyword>
<dbReference type="InterPro" id="IPR023213">
    <property type="entry name" value="CAT-like_dom_sf"/>
</dbReference>
<dbReference type="PANTHER" id="PTHR45527:SF10">
    <property type="entry name" value="PYOCHELIN SYNTHASE PCHF"/>
    <property type="match status" value="1"/>
</dbReference>
<dbReference type="FunFam" id="3.30.559.10:FF:000023">
    <property type="entry name" value="Non-ribosomal peptide synthetase"/>
    <property type="match status" value="2"/>
</dbReference>
<evidence type="ECO:0000256" key="5">
    <source>
        <dbReference type="ARBA" id="ARBA00022553"/>
    </source>
</evidence>
<dbReference type="Gene3D" id="3.30.300.30">
    <property type="match status" value="3"/>
</dbReference>
<dbReference type="PROSITE" id="PS00455">
    <property type="entry name" value="AMP_BINDING"/>
    <property type="match status" value="2"/>
</dbReference>
<dbReference type="Pfam" id="PF13193">
    <property type="entry name" value="AMP-binding_C"/>
    <property type="match status" value="1"/>
</dbReference>
<dbReference type="InterPro" id="IPR010071">
    <property type="entry name" value="AA_adenyl_dom"/>
</dbReference>
<reference evidence="9 10" key="1">
    <citation type="submission" date="2019-02" db="EMBL/GenBank/DDBJ databases">
        <title>Genome sequencing of Clostridium botulinum clinical isolates.</title>
        <authorList>
            <person name="Brunt J."/>
            <person name="Van Vliet A.H.M."/>
            <person name="Stringer S.C."/>
            <person name="Grant K.A."/>
            <person name="Carter A.C."/>
            <person name="Peck M.W."/>
        </authorList>
    </citation>
    <scope>NUCLEOTIDE SEQUENCE [LARGE SCALE GENOMIC DNA]</scope>
    <source>
        <strain evidence="9 10">H113700579</strain>
    </source>
</reference>
<dbReference type="InterPro" id="IPR020845">
    <property type="entry name" value="AMP-binding_CS"/>
</dbReference>
<dbReference type="InterPro" id="IPR045851">
    <property type="entry name" value="AMP-bd_C_sf"/>
</dbReference>
<dbReference type="Pfam" id="PF00668">
    <property type="entry name" value="Condensation"/>
    <property type="match status" value="2"/>
</dbReference>
<dbReference type="FunFam" id="3.30.300.30:FF:000015">
    <property type="entry name" value="Nonribosomal peptide synthase SidD"/>
    <property type="match status" value="1"/>
</dbReference>
<dbReference type="PRINTS" id="PR00154">
    <property type="entry name" value="AMPBINDING"/>
</dbReference>
<dbReference type="Gene3D" id="3.30.559.10">
    <property type="entry name" value="Chloramphenicol acetyltransferase-like domain"/>
    <property type="match status" value="2"/>
</dbReference>
<comment type="cofactor">
    <cofactor evidence="1">
        <name>pantetheine 4'-phosphate</name>
        <dbReference type="ChEBI" id="CHEBI:47942"/>
    </cofactor>
</comment>
<evidence type="ECO:0000256" key="1">
    <source>
        <dbReference type="ARBA" id="ARBA00001957"/>
    </source>
</evidence>
<dbReference type="FunFam" id="3.40.50.12780:FF:000012">
    <property type="entry name" value="Non-ribosomal peptide synthetase"/>
    <property type="match status" value="1"/>
</dbReference>
<feature type="domain" description="Carrier" evidence="8">
    <location>
        <begin position="2530"/>
        <end position="2605"/>
    </location>
</feature>
<dbReference type="NCBIfam" id="TIGR01733">
    <property type="entry name" value="AA-adenyl-dom"/>
    <property type="match status" value="2"/>
</dbReference>
<dbReference type="EMBL" id="SGKU01000026">
    <property type="protein sequence ID" value="NFA42928.1"/>
    <property type="molecule type" value="Genomic_DNA"/>
</dbReference>
<dbReference type="Pfam" id="PF00550">
    <property type="entry name" value="PP-binding"/>
    <property type="match status" value="2"/>
</dbReference>
<dbReference type="GO" id="GO:0031177">
    <property type="term" value="F:phosphopantetheine binding"/>
    <property type="evidence" value="ECO:0007669"/>
    <property type="project" value="TreeGrafter"/>
</dbReference>
<dbReference type="InterPro" id="IPR006162">
    <property type="entry name" value="Ppantetheine_attach_site"/>
</dbReference>
<comment type="pathway">
    <text evidence="2">Siderophore biosynthesis.</text>
</comment>
<dbReference type="GO" id="GO:0043041">
    <property type="term" value="P:amino acid activation for nonribosomal peptide biosynthetic process"/>
    <property type="evidence" value="ECO:0007669"/>
    <property type="project" value="TreeGrafter"/>
</dbReference>
<name>A0A6M0SPM1_CLOBO</name>
<dbReference type="Gene3D" id="1.10.1200.10">
    <property type="entry name" value="ACP-like"/>
    <property type="match status" value="3"/>
</dbReference>
<dbReference type="Gene3D" id="3.30.559.30">
    <property type="entry name" value="Nonribosomal peptide synthetase, condensation domain"/>
    <property type="match status" value="2"/>
</dbReference>
<dbReference type="SUPFAM" id="SSF53335">
    <property type="entry name" value="S-adenosyl-L-methionine-dependent methyltransferases"/>
    <property type="match status" value="1"/>
</dbReference>
<dbReference type="GO" id="GO:0017000">
    <property type="term" value="P:antibiotic biosynthetic process"/>
    <property type="evidence" value="ECO:0007669"/>
    <property type="project" value="UniProtKB-KW"/>
</dbReference>
<dbReference type="PROSITE" id="PS50075">
    <property type="entry name" value="CARRIER"/>
    <property type="match status" value="2"/>
</dbReference>
<dbReference type="InterPro" id="IPR000873">
    <property type="entry name" value="AMP-dep_synth/lig_dom"/>
</dbReference>
<dbReference type="Gene3D" id="3.40.50.12780">
    <property type="entry name" value="N-terminal domain of ligase-like"/>
    <property type="match status" value="2"/>
</dbReference>
<dbReference type="InterPro" id="IPR057737">
    <property type="entry name" value="Condensation_MtbB-like"/>
</dbReference>
<dbReference type="SUPFAM" id="SSF52777">
    <property type="entry name" value="CoA-dependent acyltransferases"/>
    <property type="match status" value="4"/>
</dbReference>
<dbReference type="Gene3D" id="3.40.50.150">
    <property type="entry name" value="Vaccinia Virus protein VP39"/>
    <property type="match status" value="1"/>
</dbReference>
<dbReference type="GO" id="GO:0016874">
    <property type="term" value="F:ligase activity"/>
    <property type="evidence" value="ECO:0007669"/>
    <property type="project" value="UniProtKB-KW"/>
</dbReference>
<dbReference type="Pfam" id="PF00501">
    <property type="entry name" value="AMP-binding"/>
    <property type="match status" value="2"/>
</dbReference>
<organism evidence="9 10">
    <name type="scientific">Clostridium botulinum</name>
    <dbReference type="NCBI Taxonomy" id="1491"/>
    <lineage>
        <taxon>Bacteria</taxon>
        <taxon>Bacillati</taxon>
        <taxon>Bacillota</taxon>
        <taxon>Clostridia</taxon>
        <taxon>Eubacteriales</taxon>
        <taxon>Clostridiaceae</taxon>
        <taxon>Clostridium</taxon>
    </lineage>
</organism>
<evidence type="ECO:0000256" key="3">
    <source>
        <dbReference type="ARBA" id="ARBA00006432"/>
    </source>
</evidence>
<dbReference type="SUPFAM" id="SSF47336">
    <property type="entry name" value="ACP-like"/>
    <property type="match status" value="2"/>
</dbReference>